<gene>
    <name evidence="8 10" type="primary">purC</name>
    <name evidence="10" type="ORF">KS4_28700</name>
</gene>
<evidence type="ECO:0000259" key="9">
    <source>
        <dbReference type="Pfam" id="PF01259"/>
    </source>
</evidence>
<dbReference type="InterPro" id="IPR028923">
    <property type="entry name" value="SAICAR_synt/ADE2_N"/>
</dbReference>
<dbReference type="GO" id="GO:0006189">
    <property type="term" value="P:'de novo' IMP biosynthetic process"/>
    <property type="evidence" value="ECO:0007669"/>
    <property type="project" value="UniProtKB-UniRule"/>
</dbReference>
<protein>
    <recommendedName>
        <fullName evidence="8">Phosphoribosylaminoimidazole-succinocarboxamide synthase</fullName>
        <ecNumber evidence="8">6.3.2.6</ecNumber>
    </recommendedName>
    <alternativeName>
        <fullName evidence="8">SAICAR synthetase</fullName>
    </alternativeName>
</protein>
<evidence type="ECO:0000256" key="1">
    <source>
        <dbReference type="ARBA" id="ARBA00004672"/>
    </source>
</evidence>
<dbReference type="SUPFAM" id="SSF56104">
    <property type="entry name" value="SAICAR synthase-like"/>
    <property type="match status" value="1"/>
</dbReference>
<evidence type="ECO:0000313" key="11">
    <source>
        <dbReference type="Proteomes" id="UP000317369"/>
    </source>
</evidence>
<evidence type="ECO:0000256" key="6">
    <source>
        <dbReference type="ARBA" id="ARBA00022840"/>
    </source>
</evidence>
<dbReference type="CDD" id="cd01414">
    <property type="entry name" value="SAICAR_synt_Sc"/>
    <property type="match status" value="1"/>
</dbReference>
<feature type="domain" description="SAICAR synthetase/ADE2 N-terminal" evidence="9">
    <location>
        <begin position="17"/>
        <end position="277"/>
    </location>
</feature>
<evidence type="ECO:0000256" key="8">
    <source>
        <dbReference type="HAMAP-Rule" id="MF_00137"/>
    </source>
</evidence>
<keyword evidence="11" id="KW-1185">Reference proteome</keyword>
<evidence type="ECO:0000256" key="4">
    <source>
        <dbReference type="ARBA" id="ARBA00022741"/>
    </source>
</evidence>
<dbReference type="Proteomes" id="UP000317369">
    <property type="component" value="Chromosome"/>
</dbReference>
<keyword evidence="4 8" id="KW-0547">Nucleotide-binding</keyword>
<dbReference type="PANTHER" id="PTHR43700:SF1">
    <property type="entry name" value="PHOSPHORIBOSYLAMINOIMIDAZOLE-SUCCINOCARBOXAMIDE SYNTHASE"/>
    <property type="match status" value="1"/>
</dbReference>
<dbReference type="Gene3D" id="3.30.200.20">
    <property type="entry name" value="Phosphorylase Kinase, domain 1"/>
    <property type="match status" value="1"/>
</dbReference>
<dbReference type="GO" id="GO:0005524">
    <property type="term" value="F:ATP binding"/>
    <property type="evidence" value="ECO:0007669"/>
    <property type="project" value="UniProtKB-KW"/>
</dbReference>
<dbReference type="EMBL" id="CP036425">
    <property type="protein sequence ID" value="QDU34795.1"/>
    <property type="molecule type" value="Genomic_DNA"/>
</dbReference>
<dbReference type="PANTHER" id="PTHR43700">
    <property type="entry name" value="PHOSPHORIBOSYLAMINOIMIDAZOLE-SUCCINOCARBOXAMIDE SYNTHASE"/>
    <property type="match status" value="1"/>
</dbReference>
<keyword evidence="5 8" id="KW-0658">Purine biosynthesis</keyword>
<name>A0A517YX52_9BACT</name>
<evidence type="ECO:0000256" key="7">
    <source>
        <dbReference type="ARBA" id="ARBA00048475"/>
    </source>
</evidence>
<evidence type="ECO:0000256" key="5">
    <source>
        <dbReference type="ARBA" id="ARBA00022755"/>
    </source>
</evidence>
<dbReference type="UniPathway" id="UPA00074">
    <property type="reaction ID" value="UER00131"/>
</dbReference>
<dbReference type="Pfam" id="PF01259">
    <property type="entry name" value="SAICAR_synt"/>
    <property type="match status" value="1"/>
</dbReference>
<comment type="pathway">
    <text evidence="1 8">Purine metabolism; IMP biosynthesis via de novo pathway; 5-amino-1-(5-phospho-D-ribosyl)imidazole-4-carboxamide from 5-amino-1-(5-phospho-D-ribosyl)imidazole-4-carboxylate: step 1/2.</text>
</comment>
<dbReference type="Gene3D" id="3.30.470.20">
    <property type="entry name" value="ATP-grasp fold, B domain"/>
    <property type="match status" value="1"/>
</dbReference>
<sequence length="314" mass="34925">MSAPIMQTNLDLPGKRQGKVRDIYQCKTKAGQDALMIVASDRISAFDVVMPNGIPGKGKVLTQISAFWFDMIADKFKGDLEHHIISYDPNDVEGITPEQAKDLEGRIMIGRRCNVVPVECIVRGYITGSGWKEYKRDGTICGLPLPAGLEECQKLPEPIFTPSTKAEQGLHDENVSFQVACDTVGTELMEKLRDLSLAIYKMAHDYAAQRGIILADTKFEFGLPLDDPSGTPILIDEALTPDSSRFWPASEYEVGHDQPSYDKQYVRNYLQTLVDAGDWAKEPPGPVLPNEIINNSLSKYLEAYDRITGKKLNL</sequence>
<accession>A0A517YX52</accession>
<dbReference type="InterPro" id="IPR018236">
    <property type="entry name" value="SAICAR_synthetase_CS"/>
</dbReference>
<dbReference type="HAMAP" id="MF_00137">
    <property type="entry name" value="SAICAR_synth"/>
    <property type="match status" value="1"/>
</dbReference>
<dbReference type="PROSITE" id="PS01058">
    <property type="entry name" value="SAICAR_SYNTHETASE_2"/>
    <property type="match status" value="1"/>
</dbReference>
<dbReference type="PROSITE" id="PS01057">
    <property type="entry name" value="SAICAR_SYNTHETASE_1"/>
    <property type="match status" value="1"/>
</dbReference>
<dbReference type="AlphaFoldDB" id="A0A517YX52"/>
<dbReference type="NCBIfam" id="NF010568">
    <property type="entry name" value="PRK13961.1"/>
    <property type="match status" value="1"/>
</dbReference>
<keyword evidence="6 8" id="KW-0067">ATP-binding</keyword>
<evidence type="ECO:0000256" key="3">
    <source>
        <dbReference type="ARBA" id="ARBA00022598"/>
    </source>
</evidence>
<dbReference type="EC" id="6.3.2.6" evidence="8"/>
<dbReference type="KEGG" id="pcor:KS4_28700"/>
<comment type="similarity">
    <text evidence="2 8">Belongs to the SAICAR synthetase family.</text>
</comment>
<dbReference type="GO" id="GO:0005737">
    <property type="term" value="C:cytoplasm"/>
    <property type="evidence" value="ECO:0007669"/>
    <property type="project" value="TreeGrafter"/>
</dbReference>
<organism evidence="10 11">
    <name type="scientific">Poriferisphaera corsica</name>
    <dbReference type="NCBI Taxonomy" id="2528020"/>
    <lineage>
        <taxon>Bacteria</taxon>
        <taxon>Pseudomonadati</taxon>
        <taxon>Planctomycetota</taxon>
        <taxon>Phycisphaerae</taxon>
        <taxon>Phycisphaerales</taxon>
        <taxon>Phycisphaeraceae</taxon>
        <taxon>Poriferisphaera</taxon>
    </lineage>
</organism>
<dbReference type="FunFam" id="3.30.470.20:FF:000015">
    <property type="entry name" value="Phosphoribosylaminoimidazole-succinocarboxamide synthase"/>
    <property type="match status" value="1"/>
</dbReference>
<evidence type="ECO:0000256" key="2">
    <source>
        <dbReference type="ARBA" id="ARBA00010190"/>
    </source>
</evidence>
<dbReference type="GO" id="GO:0004639">
    <property type="term" value="F:phosphoribosylaminoimidazolesuccinocarboxamide synthase activity"/>
    <property type="evidence" value="ECO:0007669"/>
    <property type="project" value="UniProtKB-UniRule"/>
</dbReference>
<proteinExistence type="inferred from homology"/>
<dbReference type="OrthoDB" id="9801549at2"/>
<reference evidence="10 11" key="1">
    <citation type="submission" date="2019-02" db="EMBL/GenBank/DDBJ databases">
        <title>Deep-cultivation of Planctomycetes and their phenomic and genomic characterization uncovers novel biology.</title>
        <authorList>
            <person name="Wiegand S."/>
            <person name="Jogler M."/>
            <person name="Boedeker C."/>
            <person name="Pinto D."/>
            <person name="Vollmers J."/>
            <person name="Rivas-Marin E."/>
            <person name="Kohn T."/>
            <person name="Peeters S.H."/>
            <person name="Heuer A."/>
            <person name="Rast P."/>
            <person name="Oberbeckmann S."/>
            <person name="Bunk B."/>
            <person name="Jeske O."/>
            <person name="Meyerdierks A."/>
            <person name="Storesund J.E."/>
            <person name="Kallscheuer N."/>
            <person name="Luecker S."/>
            <person name="Lage O.M."/>
            <person name="Pohl T."/>
            <person name="Merkel B.J."/>
            <person name="Hornburger P."/>
            <person name="Mueller R.-W."/>
            <person name="Bruemmer F."/>
            <person name="Labrenz M."/>
            <person name="Spormann A.M."/>
            <person name="Op den Camp H."/>
            <person name="Overmann J."/>
            <person name="Amann R."/>
            <person name="Jetten M.S.M."/>
            <person name="Mascher T."/>
            <person name="Medema M.H."/>
            <person name="Devos D.P."/>
            <person name="Kaster A.-K."/>
            <person name="Ovreas L."/>
            <person name="Rohde M."/>
            <person name="Galperin M.Y."/>
            <person name="Jogler C."/>
        </authorList>
    </citation>
    <scope>NUCLEOTIDE SEQUENCE [LARGE SCALE GENOMIC DNA]</scope>
    <source>
        <strain evidence="10 11">KS4</strain>
    </source>
</reference>
<dbReference type="NCBIfam" id="TIGR00081">
    <property type="entry name" value="purC"/>
    <property type="match status" value="1"/>
</dbReference>
<keyword evidence="3 8" id="KW-0436">Ligase</keyword>
<comment type="catalytic activity">
    <reaction evidence="7 8">
        <text>5-amino-1-(5-phospho-D-ribosyl)imidazole-4-carboxylate + L-aspartate + ATP = (2S)-2-[5-amino-1-(5-phospho-beta-D-ribosyl)imidazole-4-carboxamido]succinate + ADP + phosphate + 2 H(+)</text>
        <dbReference type="Rhea" id="RHEA:22628"/>
        <dbReference type="ChEBI" id="CHEBI:15378"/>
        <dbReference type="ChEBI" id="CHEBI:29991"/>
        <dbReference type="ChEBI" id="CHEBI:30616"/>
        <dbReference type="ChEBI" id="CHEBI:43474"/>
        <dbReference type="ChEBI" id="CHEBI:58443"/>
        <dbReference type="ChEBI" id="CHEBI:77657"/>
        <dbReference type="ChEBI" id="CHEBI:456216"/>
        <dbReference type="EC" id="6.3.2.6"/>
    </reaction>
</comment>
<evidence type="ECO:0000313" key="10">
    <source>
        <dbReference type="EMBL" id="QDU34795.1"/>
    </source>
</evidence>
<dbReference type="InterPro" id="IPR001636">
    <property type="entry name" value="SAICAR_synth"/>
</dbReference>
<dbReference type="RefSeq" id="WP_145079144.1">
    <property type="nucleotide sequence ID" value="NZ_CP036425.1"/>
</dbReference>